<feature type="transmembrane region" description="Helical" evidence="2">
    <location>
        <begin position="88"/>
        <end position="111"/>
    </location>
</feature>
<dbReference type="EMBL" id="CP111024">
    <property type="protein sequence ID" value="WAR23447.1"/>
    <property type="molecule type" value="Genomic_DNA"/>
</dbReference>
<sequence>MADKTLFAIYLTRIINTVDPTSAERMVKVEGEVYPLLTTDWLGTPTYRQKPVARYVRQDDDDEEIQVYEDDEEVFDIIDQKKKRSVNLVWMDVALLVLDFLQIFALIQSMATRWVYPETWLRKMYWVFGLNLDVWEIYKFQNESTYASVQGAYLASTNVPVSYENIMLAWFGVFGGIAIFYAALHFSFRYFWYPQSWARRVMSWIQFVFMIIIHVLSLPIGTVMFRIFQCEADYSKVYTINDYTCFSVDHWKLAAPAVIILTLVFIIYPAFLVWKIRQEGMTGTSHGYLAFILMKETEYKIHLNRSWLNDAMWIFSSYKHRGRYYRTTLQIVKLILLIIFASAFQHINIQAMVTTIWLLLVFIIAILIRPFRLTSCNAFLAFSILCNMGNSFIGSLISAYTSYTIPSAWLTAEYLVWFIAFIQASWTVSLVALLVYLVSRTCCHSTKSCYKRPVWPNIATSGSGNLTSETKKFMTAIIKAKIAHEKIQRVSAVFAPVHVLARHIHVINTYCREAEYTHDALHMVLWEVLDDLVESHANIAPRSLFAESVKKSIRRTAAEFMKLVPMFSQRLAQRDYDMILVPPHKKRMLLKMYIMGLFLNGRSEKLAKRNLLQPALEKVWPTLPSDRQFEEEDGYYEDLYPEPIGGNYSDDLLNEEDNVQGMLRRLPDVGLIDLETPMIEDPMGGLDSDEDNMVKSSSSDSDAGPAYPRSTSPSLFGSKASLRRDVGSPGGSSHHLSPRPPSAGSAHSSRAMSPAGQKSGSSVVSSQPSLQGSAVSLSEREMAEINPGYVPDPEEEGEQPLPPAGRNPGEDNPAFEGEGQESDDDEPIEITTATEDDSKEKKKKKRKTKKAKKE</sequence>
<name>A0ABY7FPB4_MYAAR</name>
<feature type="region of interest" description="Disordered" evidence="1">
    <location>
        <begin position="678"/>
        <end position="854"/>
    </location>
</feature>
<feature type="transmembrane region" description="Helical" evidence="2">
    <location>
        <begin position="168"/>
        <end position="192"/>
    </location>
</feature>
<reference evidence="3" key="1">
    <citation type="submission" date="2022-11" db="EMBL/GenBank/DDBJ databases">
        <title>Centuries of genome instability and evolution in soft-shell clam transmissible cancer (bioRxiv).</title>
        <authorList>
            <person name="Hart S.F.M."/>
            <person name="Yonemitsu M.A."/>
            <person name="Giersch R.M."/>
            <person name="Beal B.F."/>
            <person name="Arriagada G."/>
            <person name="Davis B.W."/>
            <person name="Ostrander E.A."/>
            <person name="Goff S.P."/>
            <person name="Metzger M.J."/>
        </authorList>
    </citation>
    <scope>NUCLEOTIDE SEQUENCE</scope>
    <source>
        <strain evidence="3">MELC-2E11</strain>
        <tissue evidence="3">Siphon/mantle</tissue>
    </source>
</reference>
<evidence type="ECO:0000313" key="4">
    <source>
        <dbReference type="Proteomes" id="UP001164746"/>
    </source>
</evidence>
<feature type="compositionally biased region" description="Acidic residues" evidence="1">
    <location>
        <begin position="818"/>
        <end position="828"/>
    </location>
</feature>
<feature type="compositionally biased region" description="Basic residues" evidence="1">
    <location>
        <begin position="841"/>
        <end position="854"/>
    </location>
</feature>
<feature type="transmembrane region" description="Helical" evidence="2">
    <location>
        <begin position="253"/>
        <end position="274"/>
    </location>
</feature>
<keyword evidence="2" id="KW-1133">Transmembrane helix</keyword>
<evidence type="ECO:0000313" key="3">
    <source>
        <dbReference type="EMBL" id="WAR23447.1"/>
    </source>
</evidence>
<protein>
    <submittedName>
        <fullName evidence="3">Uncharacterized protein</fullName>
    </submittedName>
</protein>
<feature type="transmembrane region" description="Helical" evidence="2">
    <location>
        <begin position="380"/>
        <end position="403"/>
    </location>
</feature>
<gene>
    <name evidence="3" type="ORF">MAR_037116</name>
</gene>
<proteinExistence type="predicted"/>
<keyword evidence="2" id="KW-0812">Transmembrane</keyword>
<feature type="transmembrane region" description="Helical" evidence="2">
    <location>
        <begin position="415"/>
        <end position="438"/>
    </location>
</feature>
<evidence type="ECO:0000256" key="2">
    <source>
        <dbReference type="SAM" id="Phobius"/>
    </source>
</evidence>
<feature type="transmembrane region" description="Helical" evidence="2">
    <location>
        <begin position="324"/>
        <end position="343"/>
    </location>
</feature>
<feature type="compositionally biased region" description="Low complexity" evidence="1">
    <location>
        <begin position="756"/>
        <end position="773"/>
    </location>
</feature>
<dbReference type="Proteomes" id="UP001164746">
    <property type="component" value="Chromosome 13"/>
</dbReference>
<organism evidence="3 4">
    <name type="scientific">Mya arenaria</name>
    <name type="common">Soft-shell clam</name>
    <dbReference type="NCBI Taxonomy" id="6604"/>
    <lineage>
        <taxon>Eukaryota</taxon>
        <taxon>Metazoa</taxon>
        <taxon>Spiralia</taxon>
        <taxon>Lophotrochozoa</taxon>
        <taxon>Mollusca</taxon>
        <taxon>Bivalvia</taxon>
        <taxon>Autobranchia</taxon>
        <taxon>Heteroconchia</taxon>
        <taxon>Euheterodonta</taxon>
        <taxon>Imparidentia</taxon>
        <taxon>Neoheterodontei</taxon>
        <taxon>Myida</taxon>
        <taxon>Myoidea</taxon>
        <taxon>Myidae</taxon>
        <taxon>Mya</taxon>
    </lineage>
</organism>
<accession>A0ABY7FPB4</accession>
<keyword evidence="4" id="KW-1185">Reference proteome</keyword>
<evidence type="ECO:0000256" key="1">
    <source>
        <dbReference type="SAM" id="MobiDB-lite"/>
    </source>
</evidence>
<keyword evidence="2" id="KW-0472">Membrane</keyword>
<feature type="transmembrane region" description="Helical" evidence="2">
    <location>
        <begin position="349"/>
        <end position="368"/>
    </location>
</feature>
<feature type="transmembrane region" description="Helical" evidence="2">
    <location>
        <begin position="204"/>
        <end position="228"/>
    </location>
</feature>